<feature type="domain" description="Nitrite/Sulfite reductase ferredoxin-like" evidence="9">
    <location>
        <begin position="262"/>
        <end position="325"/>
    </location>
</feature>
<dbReference type="AlphaFoldDB" id="A0A1J6IJN8"/>
<dbReference type="InterPro" id="IPR012798">
    <property type="entry name" value="Cbl_synth_CobG-like"/>
</dbReference>
<evidence type="ECO:0000256" key="6">
    <source>
        <dbReference type="ARBA" id="ARBA00023014"/>
    </source>
</evidence>
<evidence type="ECO:0000256" key="2">
    <source>
        <dbReference type="ARBA" id="ARBA00022617"/>
    </source>
</evidence>
<dbReference type="PANTHER" id="PTHR32439">
    <property type="entry name" value="FERREDOXIN--NITRITE REDUCTASE, CHLOROPLASTIC"/>
    <property type="match status" value="1"/>
</dbReference>
<dbReference type="NCBIfam" id="TIGR02435">
    <property type="entry name" value="CobG"/>
    <property type="match status" value="1"/>
</dbReference>
<dbReference type="Gene3D" id="3.30.413.10">
    <property type="entry name" value="Sulfite Reductase Hemoprotein, domain 1"/>
    <property type="match status" value="2"/>
</dbReference>
<evidence type="ECO:0000256" key="4">
    <source>
        <dbReference type="ARBA" id="ARBA00023002"/>
    </source>
</evidence>
<dbReference type="SUPFAM" id="SSF55124">
    <property type="entry name" value="Nitrite/Sulfite reductase N-terminal domain-like"/>
    <property type="match status" value="2"/>
</dbReference>
<evidence type="ECO:0000256" key="5">
    <source>
        <dbReference type="ARBA" id="ARBA00023004"/>
    </source>
</evidence>
<dbReference type="EMBL" id="MOEC01000001">
    <property type="protein sequence ID" value="OIS95352.1"/>
    <property type="molecule type" value="Genomic_DNA"/>
</dbReference>
<keyword evidence="4" id="KW-0560">Oxidoreductase</keyword>
<dbReference type="GO" id="GO:0046872">
    <property type="term" value="F:metal ion binding"/>
    <property type="evidence" value="ECO:0007669"/>
    <property type="project" value="UniProtKB-KW"/>
</dbReference>
<proteinExistence type="predicted"/>
<dbReference type="InterPro" id="IPR005117">
    <property type="entry name" value="NiRdtase/SiRdtase_haem-b_fer"/>
</dbReference>
<dbReference type="RefSeq" id="WP_071630104.1">
    <property type="nucleotide sequence ID" value="NZ_MOEC01000001.1"/>
</dbReference>
<dbReference type="InterPro" id="IPR036136">
    <property type="entry name" value="Nit/Sulf_reduc_fer-like_dom_sf"/>
</dbReference>
<feature type="region of interest" description="Disordered" evidence="7">
    <location>
        <begin position="1"/>
        <end position="21"/>
    </location>
</feature>
<dbReference type="SUPFAM" id="SSF56014">
    <property type="entry name" value="Nitrite and sulphite reductase 4Fe-4S domain-like"/>
    <property type="match status" value="2"/>
</dbReference>
<protein>
    <submittedName>
        <fullName evidence="10">Precorrin-3B synthase</fullName>
    </submittedName>
</protein>
<feature type="domain" description="Nitrite/sulphite reductase 4Fe-4S" evidence="8">
    <location>
        <begin position="101"/>
        <end position="238"/>
    </location>
</feature>
<keyword evidence="2" id="KW-0349">Heme</keyword>
<dbReference type="InterPro" id="IPR045854">
    <property type="entry name" value="NO2/SO3_Rdtase_4Fe4S_sf"/>
</dbReference>
<feature type="domain" description="Nitrite/Sulfite reductase ferredoxin-like" evidence="9">
    <location>
        <begin position="34"/>
        <end position="92"/>
    </location>
</feature>
<evidence type="ECO:0000256" key="7">
    <source>
        <dbReference type="SAM" id="MobiDB-lite"/>
    </source>
</evidence>
<keyword evidence="1" id="KW-0004">4Fe-4S</keyword>
<dbReference type="Gene3D" id="3.90.480.10">
    <property type="entry name" value="Sulfite Reductase Hemoprotein,Domain 2"/>
    <property type="match status" value="1"/>
</dbReference>
<dbReference type="Pfam" id="PF01077">
    <property type="entry name" value="NIR_SIR"/>
    <property type="match status" value="1"/>
</dbReference>
<accession>A0A1J6IJN8</accession>
<dbReference type="GO" id="GO:0020037">
    <property type="term" value="F:heme binding"/>
    <property type="evidence" value="ECO:0007669"/>
    <property type="project" value="InterPro"/>
</dbReference>
<dbReference type="InterPro" id="IPR006067">
    <property type="entry name" value="NO2/SO3_Rdtase_4Fe4S_dom"/>
</dbReference>
<evidence type="ECO:0000256" key="3">
    <source>
        <dbReference type="ARBA" id="ARBA00022723"/>
    </source>
</evidence>
<keyword evidence="5" id="KW-0408">Iron</keyword>
<dbReference type="Proteomes" id="UP000182985">
    <property type="component" value="Unassembled WGS sequence"/>
</dbReference>
<gene>
    <name evidence="10" type="ORF">BLA27_00920</name>
</gene>
<dbReference type="OrthoDB" id="7459360at2"/>
<keyword evidence="11" id="KW-1185">Reference proteome</keyword>
<evidence type="ECO:0000259" key="8">
    <source>
        <dbReference type="Pfam" id="PF01077"/>
    </source>
</evidence>
<evidence type="ECO:0000259" key="9">
    <source>
        <dbReference type="Pfam" id="PF03460"/>
    </source>
</evidence>
<comment type="caution">
    <text evidence="10">The sequence shown here is derived from an EMBL/GenBank/DDBJ whole genome shotgun (WGS) entry which is preliminary data.</text>
</comment>
<evidence type="ECO:0000313" key="10">
    <source>
        <dbReference type="EMBL" id="OIS95352.1"/>
    </source>
</evidence>
<dbReference type="Pfam" id="PF03460">
    <property type="entry name" value="NIR_SIR_ferr"/>
    <property type="match status" value="2"/>
</dbReference>
<reference evidence="10 11" key="1">
    <citation type="submission" date="2016-10" db="EMBL/GenBank/DDBJ databases">
        <title>The Draft Genome Sequence of the Potato Rhizosphere Bacteria Ochrobactrum sp. IPA7.2.</title>
        <authorList>
            <person name="Gogoleva N.E."/>
            <person name="Khlopko Y.A."/>
            <person name="Burygin G.L."/>
            <person name="Plotnikov A.O."/>
        </authorList>
    </citation>
    <scope>NUCLEOTIDE SEQUENCE [LARGE SCALE GENOMIC DNA]</scope>
    <source>
        <strain evidence="10 11">IPA7.2</strain>
    </source>
</reference>
<evidence type="ECO:0000256" key="1">
    <source>
        <dbReference type="ARBA" id="ARBA00022485"/>
    </source>
</evidence>
<name>A0A1J6IJN8_9HYPH</name>
<keyword evidence="6" id="KW-0411">Iron-sulfur</keyword>
<dbReference type="GO" id="GO:0016491">
    <property type="term" value="F:oxidoreductase activity"/>
    <property type="evidence" value="ECO:0007669"/>
    <property type="project" value="UniProtKB-KW"/>
</dbReference>
<dbReference type="InterPro" id="IPR051329">
    <property type="entry name" value="NIR_SIR_4Fe-4S"/>
</dbReference>
<sequence length="439" mass="47121">MSSQQITQSRQAQPDRRNACPGLSRMVMARDGAIARIKLRLGRLSADQARSIAAIAERFDAGAIELSIRSNIQLRGIAPRHWDDVIAALHEAGLGADNPGADDIRNVLVSPTAGIDRGQICDVTGLASSVLDMLQANEAFYALSPKFSLQIDGGENCAMISHPGDIWLSAIDGETFAFGLASSPDREALGAVDAQHALPFIEAMLHRFLRHGSFARMKHLFEAIPASKFVAGLNRELSFPIHPAIGWKRKAPMPFSHLGNNQQSGGSFYVGAMPLLGRLTPQQLAGLADLSDSGRRELRLTPWQGVILPYVGETQTIDLTERLRSLDLETTAESPQARLRACSGSNGCVSALADTQTDGKRLATYLAPGKSSVHITGCAKSCAALAPLPHTLLARSTGRYDLYAQETFPQDGAGPSRFGRLLATDITIDEAACLLNARH</sequence>
<dbReference type="PANTHER" id="PTHR32439:SF9">
    <property type="entry name" value="BLR3264 PROTEIN"/>
    <property type="match status" value="1"/>
</dbReference>
<organism evidence="10 11">
    <name type="scientific">Brucella cytisi</name>
    <dbReference type="NCBI Taxonomy" id="407152"/>
    <lineage>
        <taxon>Bacteria</taxon>
        <taxon>Pseudomonadati</taxon>
        <taxon>Pseudomonadota</taxon>
        <taxon>Alphaproteobacteria</taxon>
        <taxon>Hyphomicrobiales</taxon>
        <taxon>Brucellaceae</taxon>
        <taxon>Brucella/Ochrobactrum group</taxon>
        <taxon>Brucella</taxon>
    </lineage>
</organism>
<keyword evidence="3" id="KW-0479">Metal-binding</keyword>
<evidence type="ECO:0000313" key="11">
    <source>
        <dbReference type="Proteomes" id="UP000182985"/>
    </source>
</evidence>
<dbReference type="GO" id="GO:0051539">
    <property type="term" value="F:4 iron, 4 sulfur cluster binding"/>
    <property type="evidence" value="ECO:0007669"/>
    <property type="project" value="UniProtKB-KW"/>
</dbReference>
<feature type="compositionally biased region" description="Polar residues" evidence="7">
    <location>
        <begin position="1"/>
        <end position="12"/>
    </location>
</feature>